<evidence type="ECO:0000313" key="2">
    <source>
        <dbReference type="EMBL" id="KAG2394986.1"/>
    </source>
</evidence>
<protein>
    <submittedName>
        <fullName evidence="2">Uncharacterized protein</fullName>
    </submittedName>
</protein>
<feature type="region of interest" description="Disordered" evidence="1">
    <location>
        <begin position="85"/>
        <end position="106"/>
    </location>
</feature>
<dbReference type="Proteomes" id="UP000743370">
    <property type="component" value="Unassembled WGS sequence"/>
</dbReference>
<proteinExistence type="predicted"/>
<feature type="compositionally biased region" description="Polar residues" evidence="1">
    <location>
        <begin position="85"/>
        <end position="94"/>
    </location>
</feature>
<dbReference type="AlphaFoldDB" id="A0A8T0K5V1"/>
<evidence type="ECO:0000313" key="3">
    <source>
        <dbReference type="Proteomes" id="UP000743370"/>
    </source>
</evidence>
<evidence type="ECO:0000256" key="1">
    <source>
        <dbReference type="SAM" id="MobiDB-lite"/>
    </source>
</evidence>
<name>A0A8T0K5V1_PHAAN</name>
<sequence length="106" mass="12045">MLIYYIDGVSTISQFLEDLALVARLIPPADRHRCRPENLIAAPSPALVPSTLPRRRRAKSKKEEREQVKSLRFIFFSWLLQSLGESNRDSSGNSGIAFRSIGKFRV</sequence>
<comment type="caution">
    <text evidence="2">The sequence shown here is derived from an EMBL/GenBank/DDBJ whole genome shotgun (WGS) entry which is preliminary data.</text>
</comment>
<dbReference type="EMBL" id="JABFOF010000006">
    <property type="protein sequence ID" value="KAG2394986.1"/>
    <property type="molecule type" value="Genomic_DNA"/>
</dbReference>
<organism evidence="2 3">
    <name type="scientific">Phaseolus angularis</name>
    <name type="common">Azuki bean</name>
    <name type="synonym">Vigna angularis</name>
    <dbReference type="NCBI Taxonomy" id="3914"/>
    <lineage>
        <taxon>Eukaryota</taxon>
        <taxon>Viridiplantae</taxon>
        <taxon>Streptophyta</taxon>
        <taxon>Embryophyta</taxon>
        <taxon>Tracheophyta</taxon>
        <taxon>Spermatophyta</taxon>
        <taxon>Magnoliopsida</taxon>
        <taxon>eudicotyledons</taxon>
        <taxon>Gunneridae</taxon>
        <taxon>Pentapetalae</taxon>
        <taxon>rosids</taxon>
        <taxon>fabids</taxon>
        <taxon>Fabales</taxon>
        <taxon>Fabaceae</taxon>
        <taxon>Papilionoideae</taxon>
        <taxon>50 kb inversion clade</taxon>
        <taxon>NPAAA clade</taxon>
        <taxon>indigoferoid/millettioid clade</taxon>
        <taxon>Phaseoleae</taxon>
        <taxon>Vigna</taxon>
    </lineage>
</organism>
<accession>A0A8T0K5V1</accession>
<reference evidence="2 3" key="1">
    <citation type="submission" date="2020-05" db="EMBL/GenBank/DDBJ databases">
        <title>Vigna angularis (adzuki bean) Var. LongXiaoDou No. 4 denovo assembly.</title>
        <authorList>
            <person name="Xiang H."/>
        </authorList>
    </citation>
    <scope>NUCLEOTIDE SEQUENCE [LARGE SCALE GENOMIC DNA]</scope>
    <source>
        <tissue evidence="2">Leaf</tissue>
    </source>
</reference>
<gene>
    <name evidence="2" type="ORF">HKW66_Vig0076390</name>
</gene>